<protein>
    <submittedName>
        <fullName evidence="1">Uncharacterized protein</fullName>
    </submittedName>
</protein>
<reference evidence="1 2" key="1">
    <citation type="submission" date="2019-08" db="EMBL/GenBank/DDBJ databases">
        <title>The genome of the soybean aphid Biotype 1, its phylome, world population structure and adaptation to the North American continent.</title>
        <authorList>
            <person name="Giordano R."/>
            <person name="Donthu R.K."/>
            <person name="Hernandez A.G."/>
            <person name="Wright C.L."/>
            <person name="Zimin A.V."/>
        </authorList>
    </citation>
    <scope>NUCLEOTIDE SEQUENCE [LARGE SCALE GENOMIC DNA]</scope>
    <source>
        <tissue evidence="1">Whole aphids</tissue>
    </source>
</reference>
<proteinExistence type="predicted"/>
<keyword evidence="2" id="KW-1185">Reference proteome</keyword>
<comment type="caution">
    <text evidence="1">The sequence shown here is derived from an EMBL/GenBank/DDBJ whole genome shotgun (WGS) entry which is preliminary data.</text>
</comment>
<dbReference type="Proteomes" id="UP000475862">
    <property type="component" value="Unassembled WGS sequence"/>
</dbReference>
<dbReference type="OrthoDB" id="6625472at2759"/>
<sequence>MIIVSKTYGKFRLQFVTVSYPCPCDLYYDLRSSELNEQLTSWLRSMTDRNEYFVKLLRTKIERRARLADAVNLTSQNAVAETRLALVDNNERAAAASDRAAAELERFADELRKADNESVSVSTAALDAEKERLHAIISLRRTALEKAATDSKAAGDQLCHGYRSVVDYVPCRSLLYIIGVLNLNPIIGIIVYEIDSEWRLFLSLGYNFHQNMFIDIYKIKTKQKRILLQILINNIKNNRNILKIKSCKGNANLINW</sequence>
<dbReference type="EMBL" id="VYZN01000008">
    <property type="protein sequence ID" value="KAE9543619.1"/>
    <property type="molecule type" value="Genomic_DNA"/>
</dbReference>
<name>A0A6G0U4R9_APHGL</name>
<dbReference type="AlphaFoldDB" id="A0A6G0U4R9"/>
<gene>
    <name evidence="1" type="ORF">AGLY_002419</name>
</gene>
<evidence type="ECO:0000313" key="2">
    <source>
        <dbReference type="Proteomes" id="UP000475862"/>
    </source>
</evidence>
<organism evidence="1 2">
    <name type="scientific">Aphis glycines</name>
    <name type="common">Soybean aphid</name>
    <dbReference type="NCBI Taxonomy" id="307491"/>
    <lineage>
        <taxon>Eukaryota</taxon>
        <taxon>Metazoa</taxon>
        <taxon>Ecdysozoa</taxon>
        <taxon>Arthropoda</taxon>
        <taxon>Hexapoda</taxon>
        <taxon>Insecta</taxon>
        <taxon>Pterygota</taxon>
        <taxon>Neoptera</taxon>
        <taxon>Paraneoptera</taxon>
        <taxon>Hemiptera</taxon>
        <taxon>Sternorrhyncha</taxon>
        <taxon>Aphidomorpha</taxon>
        <taxon>Aphidoidea</taxon>
        <taxon>Aphididae</taxon>
        <taxon>Aphidini</taxon>
        <taxon>Aphis</taxon>
        <taxon>Aphis</taxon>
    </lineage>
</organism>
<evidence type="ECO:0000313" key="1">
    <source>
        <dbReference type="EMBL" id="KAE9543619.1"/>
    </source>
</evidence>
<accession>A0A6G0U4R9</accession>